<reference evidence="2 3" key="1">
    <citation type="journal article" date="2014" name="Am. J. Bot.">
        <title>Genome assembly and annotation for red clover (Trifolium pratense; Fabaceae).</title>
        <authorList>
            <person name="Istvanek J."/>
            <person name="Jaros M."/>
            <person name="Krenek A."/>
            <person name="Repkova J."/>
        </authorList>
    </citation>
    <scope>NUCLEOTIDE SEQUENCE [LARGE SCALE GENOMIC DNA]</scope>
    <source>
        <strain evidence="3">cv. Tatra</strain>
        <tissue evidence="2">Young leaves</tissue>
    </source>
</reference>
<evidence type="ECO:0000256" key="1">
    <source>
        <dbReference type="SAM" id="MobiDB-lite"/>
    </source>
</evidence>
<protein>
    <submittedName>
        <fullName evidence="2">Uncharacterized protein</fullName>
    </submittedName>
</protein>
<evidence type="ECO:0000313" key="3">
    <source>
        <dbReference type="Proteomes" id="UP000236291"/>
    </source>
</evidence>
<evidence type="ECO:0000313" key="2">
    <source>
        <dbReference type="EMBL" id="PNX75475.1"/>
    </source>
</evidence>
<feature type="region of interest" description="Disordered" evidence="1">
    <location>
        <begin position="62"/>
        <end position="89"/>
    </location>
</feature>
<comment type="caution">
    <text evidence="2">The sequence shown here is derived from an EMBL/GenBank/DDBJ whole genome shotgun (WGS) entry which is preliminary data.</text>
</comment>
<sequence length="162" mass="18843">AERFGFEKPTKVIFDYQIANNEFKMTVIGTVENQNMPTTFETIINPFEDGVEEAKVVEELEDVGQNEPAEEPQDVGQDEPAEEPLHVGQQPIEWNKTVFRSMANLSKKQVLDIGAFEKHIAEGWYDYMLSHRPRAGDNLRFMLFPNTFKLNVNLQRRNRRRN</sequence>
<dbReference type="Proteomes" id="UP000236291">
    <property type="component" value="Unassembled WGS sequence"/>
</dbReference>
<dbReference type="EMBL" id="ASHM01029105">
    <property type="protein sequence ID" value="PNX75475.1"/>
    <property type="molecule type" value="Genomic_DNA"/>
</dbReference>
<accession>A0A2K3LAB6</accession>
<organism evidence="2 3">
    <name type="scientific">Trifolium pratense</name>
    <name type="common">Red clover</name>
    <dbReference type="NCBI Taxonomy" id="57577"/>
    <lineage>
        <taxon>Eukaryota</taxon>
        <taxon>Viridiplantae</taxon>
        <taxon>Streptophyta</taxon>
        <taxon>Embryophyta</taxon>
        <taxon>Tracheophyta</taxon>
        <taxon>Spermatophyta</taxon>
        <taxon>Magnoliopsida</taxon>
        <taxon>eudicotyledons</taxon>
        <taxon>Gunneridae</taxon>
        <taxon>Pentapetalae</taxon>
        <taxon>rosids</taxon>
        <taxon>fabids</taxon>
        <taxon>Fabales</taxon>
        <taxon>Fabaceae</taxon>
        <taxon>Papilionoideae</taxon>
        <taxon>50 kb inversion clade</taxon>
        <taxon>NPAAA clade</taxon>
        <taxon>Hologalegina</taxon>
        <taxon>IRL clade</taxon>
        <taxon>Trifolieae</taxon>
        <taxon>Trifolium</taxon>
    </lineage>
</organism>
<proteinExistence type="predicted"/>
<reference evidence="2 3" key="2">
    <citation type="journal article" date="2017" name="Front. Plant Sci.">
        <title>Gene Classification and Mining of Molecular Markers Useful in Red Clover (Trifolium pratense) Breeding.</title>
        <authorList>
            <person name="Istvanek J."/>
            <person name="Dluhosova J."/>
            <person name="Dluhos P."/>
            <person name="Patkova L."/>
            <person name="Nedelnik J."/>
            <person name="Repkova J."/>
        </authorList>
    </citation>
    <scope>NUCLEOTIDE SEQUENCE [LARGE SCALE GENOMIC DNA]</scope>
    <source>
        <strain evidence="3">cv. Tatra</strain>
        <tissue evidence="2">Young leaves</tissue>
    </source>
</reference>
<feature type="compositionally biased region" description="Acidic residues" evidence="1">
    <location>
        <begin position="62"/>
        <end position="82"/>
    </location>
</feature>
<feature type="non-terminal residue" evidence="2">
    <location>
        <position position="1"/>
    </location>
</feature>
<gene>
    <name evidence="2" type="ORF">L195_g031412</name>
</gene>
<name>A0A2K3LAB6_TRIPR</name>
<dbReference type="AlphaFoldDB" id="A0A2K3LAB6"/>